<dbReference type="Pfam" id="PF05562">
    <property type="entry name" value="WCOR413"/>
    <property type="match status" value="1"/>
</dbReference>
<evidence type="ECO:0000256" key="3">
    <source>
        <dbReference type="ARBA" id="ARBA00022692"/>
    </source>
</evidence>
<keyword evidence="10" id="KW-1185">Reference proteome</keyword>
<evidence type="ECO:0000256" key="6">
    <source>
        <dbReference type="SAM" id="Coils"/>
    </source>
</evidence>
<keyword evidence="5 8" id="KW-0472">Membrane</keyword>
<name>A0ABD1UTM5_9LAMI</name>
<organism evidence="9 10">
    <name type="scientific">Forsythia ovata</name>
    <dbReference type="NCBI Taxonomy" id="205694"/>
    <lineage>
        <taxon>Eukaryota</taxon>
        <taxon>Viridiplantae</taxon>
        <taxon>Streptophyta</taxon>
        <taxon>Embryophyta</taxon>
        <taxon>Tracheophyta</taxon>
        <taxon>Spermatophyta</taxon>
        <taxon>Magnoliopsida</taxon>
        <taxon>eudicotyledons</taxon>
        <taxon>Gunneridae</taxon>
        <taxon>Pentapetalae</taxon>
        <taxon>asterids</taxon>
        <taxon>lamiids</taxon>
        <taxon>Lamiales</taxon>
        <taxon>Oleaceae</taxon>
        <taxon>Forsythieae</taxon>
        <taxon>Forsythia</taxon>
    </lineage>
</organism>
<feature type="transmembrane region" description="Helical" evidence="8">
    <location>
        <begin position="44"/>
        <end position="62"/>
    </location>
</feature>
<proteinExistence type="inferred from homology"/>
<comment type="similarity">
    <text evidence="2">Belongs to the Cold-regulated 413 protein family.</text>
</comment>
<feature type="transmembrane region" description="Helical" evidence="8">
    <location>
        <begin position="107"/>
        <end position="131"/>
    </location>
</feature>
<evidence type="ECO:0000256" key="1">
    <source>
        <dbReference type="ARBA" id="ARBA00004141"/>
    </source>
</evidence>
<feature type="coiled-coil region" evidence="6">
    <location>
        <begin position="454"/>
        <end position="573"/>
    </location>
</feature>
<dbReference type="PANTHER" id="PTHR33596">
    <property type="entry name" value="COLD-REGULATED 413 PLASMA MEMBRANE PROTEIN 2"/>
    <property type="match status" value="1"/>
</dbReference>
<dbReference type="PANTHER" id="PTHR33596:SF4">
    <property type="entry name" value="COLD-REGULATED 413 PLASMA MEMBRANE PROTEIN 4-LIKE"/>
    <property type="match status" value="1"/>
</dbReference>
<keyword evidence="6" id="KW-0175">Coiled coil</keyword>
<dbReference type="GO" id="GO:0016020">
    <property type="term" value="C:membrane"/>
    <property type="evidence" value="ECO:0007669"/>
    <property type="project" value="UniProtKB-SubCell"/>
</dbReference>
<feature type="compositionally biased region" description="Basic and acidic residues" evidence="7">
    <location>
        <begin position="161"/>
        <end position="186"/>
    </location>
</feature>
<comment type="subcellular location">
    <subcellularLocation>
        <location evidence="1">Membrane</location>
        <topology evidence="1">Multi-pass membrane protein</topology>
    </subcellularLocation>
</comment>
<keyword evidence="3 8" id="KW-0812">Transmembrane</keyword>
<evidence type="ECO:0000313" key="10">
    <source>
        <dbReference type="Proteomes" id="UP001604277"/>
    </source>
</evidence>
<feature type="transmembrane region" description="Helical" evidence="8">
    <location>
        <begin position="68"/>
        <end position="95"/>
    </location>
</feature>
<evidence type="ECO:0000256" key="8">
    <source>
        <dbReference type="SAM" id="Phobius"/>
    </source>
</evidence>
<accession>A0ABD1UTM5</accession>
<gene>
    <name evidence="9" type="ORF">Fot_21017</name>
</gene>
<feature type="region of interest" description="Disordered" evidence="7">
    <location>
        <begin position="306"/>
        <end position="338"/>
    </location>
</feature>
<evidence type="ECO:0000256" key="7">
    <source>
        <dbReference type="SAM" id="MobiDB-lite"/>
    </source>
</evidence>
<evidence type="ECO:0000256" key="2">
    <source>
        <dbReference type="ARBA" id="ARBA00005852"/>
    </source>
</evidence>
<feature type="compositionally biased region" description="Basic and acidic residues" evidence="7">
    <location>
        <begin position="368"/>
        <end position="388"/>
    </location>
</feature>
<dbReference type="EMBL" id="JBFOLJ010000006">
    <property type="protein sequence ID" value="KAL2528416.1"/>
    <property type="molecule type" value="Genomic_DNA"/>
</dbReference>
<comment type="caution">
    <text evidence="9">The sequence shown here is derived from an EMBL/GenBank/DDBJ whole genome shotgun (WGS) entry which is preliminary data.</text>
</comment>
<dbReference type="AlphaFoldDB" id="A0ABD1UTM5"/>
<feature type="region of interest" description="Disordered" evidence="7">
    <location>
        <begin position="135"/>
        <end position="186"/>
    </location>
</feature>
<evidence type="ECO:0000256" key="5">
    <source>
        <dbReference type="ARBA" id="ARBA00023136"/>
    </source>
</evidence>
<feature type="compositionally biased region" description="Low complexity" evidence="7">
    <location>
        <begin position="306"/>
        <end position="334"/>
    </location>
</feature>
<feature type="transmembrane region" description="Helical" evidence="8">
    <location>
        <begin position="16"/>
        <end position="32"/>
    </location>
</feature>
<reference evidence="10" key="1">
    <citation type="submission" date="2024-07" db="EMBL/GenBank/DDBJ databases">
        <title>Two chromosome-level genome assemblies of Korean endemic species Abeliophyllum distichum and Forsythia ovata (Oleaceae).</title>
        <authorList>
            <person name="Jang H."/>
        </authorList>
    </citation>
    <scope>NUCLEOTIDE SEQUENCE [LARGE SCALE GENOMIC DNA]</scope>
</reference>
<dbReference type="InterPro" id="IPR008892">
    <property type="entry name" value="COR413"/>
</dbReference>
<dbReference type="Proteomes" id="UP001604277">
    <property type="component" value="Unassembled WGS sequence"/>
</dbReference>
<feature type="region of interest" description="Disordered" evidence="7">
    <location>
        <begin position="368"/>
        <end position="393"/>
    </location>
</feature>
<sequence length="646" mass="71093">MGTVSASSTVQERLTAFQWCGTIAAIILLIFNRTGRRSSKHTSLLVIYLFICFPTVLFKILRGQFGRWVAFLAVAANLFFPQDFPASRFLLFVIMPDWLAVELRDSAAVGGILCLIIGVTLVLMEIGQIGLSDWRSSTSGRDKSPNAPSKANVGKKQHGAGVREMRGSLDKKNAPAARQLDKELKRSTTEASMARSKIKEVELEDIRRSYDISVFVELRTLGLEERADDPPEGFIAIYEPIVGSRPFQREIKIQKFPIFSHSSFCGWGKLFGPATLARGAIATRGTGCGAIEVDSSIGSRCSAHAHAHAPAPTPASVSASASTPISASSSGSYPPKDKWKRIAEDTGEAAGQKRKAYVAAEGFMRDARKTRRVEERRQASPDHTREVGDAGNLFASSSHEGRIRITHRSLELDPSVLELLPTHLVVMAASVHKYWTKNTLEGFDGKLSEKEPKSKKLSEDLRTMSLEKAQLESNKRALQFKLDLVVSKEVDMKAKYEIELKATKESLKQARDQKRAVEASQKRAEEAQKLADDREFAVETAVATANNNLEAVVAEKDSLLAEVREELERVNAEHAGSSWLRGLRTHPKWDISFLRYVPNDAPAFEGFATAEIPPHVEDHRTSEAQNTTFDIGGGLHCADPKEAAGL</sequence>
<keyword evidence="4 8" id="KW-1133">Transmembrane helix</keyword>
<evidence type="ECO:0000256" key="4">
    <source>
        <dbReference type="ARBA" id="ARBA00022989"/>
    </source>
</evidence>
<protein>
    <submittedName>
        <fullName evidence="9">Cold-regulated plasma membrane protein 4-like</fullName>
    </submittedName>
</protein>
<evidence type="ECO:0000313" key="9">
    <source>
        <dbReference type="EMBL" id="KAL2528416.1"/>
    </source>
</evidence>